<reference evidence="18" key="1">
    <citation type="submission" date="2017-09" db="EMBL/GenBank/DDBJ databases">
        <title>Depth-based differentiation of microbial function through sediment-hosted aquifers and enrichment of novel symbionts in the deep terrestrial subsurface.</title>
        <authorList>
            <person name="Probst A.J."/>
            <person name="Ladd B."/>
            <person name="Jarett J.K."/>
            <person name="Geller-Mcgrath D.E."/>
            <person name="Sieber C.M.K."/>
            <person name="Emerson J.B."/>
            <person name="Anantharaman K."/>
            <person name="Thomas B.C."/>
            <person name="Malmstrom R."/>
            <person name="Stieglmeier M."/>
            <person name="Klingl A."/>
            <person name="Woyke T."/>
            <person name="Ryan C.M."/>
            <person name="Banfield J.F."/>
        </authorList>
    </citation>
    <scope>NUCLEOTIDE SEQUENCE [LARGE SCALE GENOMIC DNA]</scope>
</reference>
<dbReference type="InterPro" id="IPR006199">
    <property type="entry name" value="LexA_DNA-bd_dom"/>
</dbReference>
<dbReference type="NCBIfam" id="TIGR00498">
    <property type="entry name" value="lexA"/>
    <property type="match status" value="1"/>
</dbReference>
<evidence type="ECO:0000259" key="16">
    <source>
        <dbReference type="Pfam" id="PF01726"/>
    </source>
</evidence>
<evidence type="ECO:0000256" key="4">
    <source>
        <dbReference type="ARBA" id="ARBA00022705"/>
    </source>
</evidence>
<feature type="active site" description="For autocatalytic cleavage activity" evidence="13">
    <location>
        <position position="169"/>
    </location>
</feature>
<dbReference type="Pfam" id="PF01726">
    <property type="entry name" value="LexA_DNA_bind"/>
    <property type="match status" value="1"/>
</dbReference>
<evidence type="ECO:0000313" key="17">
    <source>
        <dbReference type="EMBL" id="PIZ41272.1"/>
    </source>
</evidence>
<evidence type="ECO:0000256" key="3">
    <source>
        <dbReference type="ARBA" id="ARBA00022491"/>
    </source>
</evidence>
<name>A0A2M7T9L5_9ACTN</name>
<dbReference type="Proteomes" id="UP000230956">
    <property type="component" value="Unassembled WGS sequence"/>
</dbReference>
<dbReference type="SUPFAM" id="SSF46785">
    <property type="entry name" value="Winged helix' DNA-binding domain"/>
    <property type="match status" value="1"/>
</dbReference>
<dbReference type="GO" id="GO:0004252">
    <property type="term" value="F:serine-type endopeptidase activity"/>
    <property type="evidence" value="ECO:0007669"/>
    <property type="project" value="UniProtKB-UniRule"/>
</dbReference>
<keyword evidence="9 13" id="KW-0238">DNA-binding</keyword>
<organism evidence="17 18">
    <name type="scientific">Candidatus Aquicultor secundus</name>
    <dbReference type="NCBI Taxonomy" id="1973895"/>
    <lineage>
        <taxon>Bacteria</taxon>
        <taxon>Bacillati</taxon>
        <taxon>Actinomycetota</taxon>
        <taxon>Candidatus Aquicultoria</taxon>
        <taxon>Candidatus Aquicultorales</taxon>
        <taxon>Candidatus Aquicultoraceae</taxon>
        <taxon>Candidatus Aquicultor</taxon>
    </lineage>
</organism>
<comment type="caution">
    <text evidence="17">The sequence shown here is derived from an EMBL/GenBank/DDBJ whole genome shotgun (WGS) entry which is preliminary data.</text>
</comment>
<evidence type="ECO:0000256" key="14">
    <source>
        <dbReference type="RuleBase" id="RU003991"/>
    </source>
</evidence>
<gene>
    <name evidence="13" type="primary">lexA</name>
    <name evidence="17" type="ORF">COY37_02585</name>
</gene>
<dbReference type="InterPro" id="IPR036388">
    <property type="entry name" value="WH-like_DNA-bd_sf"/>
</dbReference>
<dbReference type="InterPro" id="IPR006200">
    <property type="entry name" value="LexA"/>
</dbReference>
<dbReference type="GO" id="GO:0009432">
    <property type="term" value="P:SOS response"/>
    <property type="evidence" value="ECO:0007669"/>
    <property type="project" value="UniProtKB-UniRule"/>
</dbReference>
<dbReference type="FunFam" id="1.10.10.10:FF:000009">
    <property type="entry name" value="LexA repressor"/>
    <property type="match status" value="1"/>
</dbReference>
<dbReference type="GO" id="GO:0003677">
    <property type="term" value="F:DNA binding"/>
    <property type="evidence" value="ECO:0007669"/>
    <property type="project" value="UniProtKB-UniRule"/>
</dbReference>
<dbReference type="EC" id="3.4.21.88" evidence="13"/>
<evidence type="ECO:0000256" key="11">
    <source>
        <dbReference type="ARBA" id="ARBA00023204"/>
    </source>
</evidence>
<keyword evidence="10 13" id="KW-0804">Transcription</keyword>
<evidence type="ECO:0000313" key="18">
    <source>
        <dbReference type="Proteomes" id="UP000230956"/>
    </source>
</evidence>
<comment type="subunit">
    <text evidence="2 13">Homodimer.</text>
</comment>
<dbReference type="InterPro" id="IPR039418">
    <property type="entry name" value="LexA-like"/>
</dbReference>
<comment type="function">
    <text evidence="13">Represses a number of genes involved in the response to DNA damage (SOS response), including recA and lexA. In the presence of single-stranded DNA, RecA interacts with LexA causing an autocatalytic cleavage which disrupts the DNA-binding part of LexA, leading to derepression of the SOS regulon and eventually DNA repair.</text>
</comment>
<dbReference type="InterPro" id="IPR006197">
    <property type="entry name" value="Peptidase_S24_LexA"/>
</dbReference>
<keyword evidence="8 13" id="KW-0805">Transcription regulation</keyword>
<comment type="similarity">
    <text evidence="1 13 14">Belongs to the peptidase S24 family.</text>
</comment>
<keyword evidence="4 13" id="KW-0235">DNA replication</keyword>
<dbReference type="GO" id="GO:0006508">
    <property type="term" value="P:proteolysis"/>
    <property type="evidence" value="ECO:0007669"/>
    <property type="project" value="InterPro"/>
</dbReference>
<evidence type="ECO:0000256" key="8">
    <source>
        <dbReference type="ARBA" id="ARBA00023015"/>
    </source>
</evidence>
<dbReference type="GO" id="GO:0006281">
    <property type="term" value="P:DNA repair"/>
    <property type="evidence" value="ECO:0007669"/>
    <property type="project" value="UniProtKB-UniRule"/>
</dbReference>
<keyword evidence="7 13" id="KW-0068">Autocatalytic cleavage</keyword>
<feature type="site" description="Cleavage; by autolysis" evidence="13">
    <location>
        <begin position="98"/>
        <end position="99"/>
    </location>
</feature>
<proteinExistence type="inferred from homology"/>
<dbReference type="CDD" id="cd06529">
    <property type="entry name" value="S24_LexA-like"/>
    <property type="match status" value="1"/>
</dbReference>
<evidence type="ECO:0000256" key="7">
    <source>
        <dbReference type="ARBA" id="ARBA00022813"/>
    </source>
</evidence>
<dbReference type="PRINTS" id="PR00726">
    <property type="entry name" value="LEXASERPTASE"/>
</dbReference>
<feature type="active site" description="For autocatalytic cleavage activity" evidence="13">
    <location>
        <position position="132"/>
    </location>
</feature>
<feature type="domain" description="LexA repressor DNA-binding" evidence="16">
    <location>
        <begin position="7"/>
        <end position="69"/>
    </location>
</feature>
<keyword evidence="3 13" id="KW-0678">Repressor</keyword>
<evidence type="ECO:0000256" key="9">
    <source>
        <dbReference type="ARBA" id="ARBA00023125"/>
    </source>
</evidence>
<evidence type="ECO:0000256" key="12">
    <source>
        <dbReference type="ARBA" id="ARBA00023236"/>
    </source>
</evidence>
<dbReference type="SUPFAM" id="SSF51306">
    <property type="entry name" value="LexA/Signal peptidase"/>
    <property type="match status" value="1"/>
</dbReference>
<dbReference type="Gene3D" id="2.10.109.10">
    <property type="entry name" value="Umud Fragment, subunit A"/>
    <property type="match status" value="1"/>
</dbReference>
<evidence type="ECO:0000256" key="1">
    <source>
        <dbReference type="ARBA" id="ARBA00007484"/>
    </source>
</evidence>
<evidence type="ECO:0000256" key="5">
    <source>
        <dbReference type="ARBA" id="ARBA00022763"/>
    </source>
</evidence>
<accession>A0A2M7T9L5</accession>
<keyword evidence="6 13" id="KW-0378">Hydrolase</keyword>
<feature type="DNA-binding region" description="H-T-H motif" evidence="13">
    <location>
        <begin position="32"/>
        <end position="52"/>
    </location>
</feature>
<evidence type="ECO:0000259" key="15">
    <source>
        <dbReference type="Pfam" id="PF00717"/>
    </source>
</evidence>
<dbReference type="RefSeq" id="WP_286677954.1">
    <property type="nucleotide sequence ID" value="NZ_MNXI01000047.1"/>
</dbReference>
<feature type="domain" description="Peptidase S24/S26A/S26B/S26C" evidence="15">
    <location>
        <begin position="91"/>
        <end position="202"/>
    </location>
</feature>
<dbReference type="Pfam" id="PF00717">
    <property type="entry name" value="Peptidase_S24"/>
    <property type="match status" value="1"/>
</dbReference>
<sequence>MPQKQDALTQRQRQILDFILSEVNRKGYPPSVREIGQAVGLTSSSTVHSHLTALERKGFIKRDPTKPRALEVIDFRLNNKGISPEKVKNVPLVGRVAAGAPILAQDNIEDNFALPVELAGENSFMLRVKGDSMIEAGILDGDYLVVRQQSAADNGDIIVALLGEESTVKRFFRKGDRILLKPENKAMEPIITSDVTILGKVIGLMRKF</sequence>
<evidence type="ECO:0000256" key="6">
    <source>
        <dbReference type="ARBA" id="ARBA00022801"/>
    </source>
</evidence>
<comment type="catalytic activity">
    <reaction evidence="13">
        <text>Hydrolysis of Ala-|-Gly bond in repressor LexA.</text>
        <dbReference type="EC" id="3.4.21.88"/>
    </reaction>
</comment>
<dbReference type="PANTHER" id="PTHR33516">
    <property type="entry name" value="LEXA REPRESSOR"/>
    <property type="match status" value="1"/>
</dbReference>
<dbReference type="Gene3D" id="1.10.10.10">
    <property type="entry name" value="Winged helix-like DNA-binding domain superfamily/Winged helix DNA-binding domain"/>
    <property type="match status" value="1"/>
</dbReference>
<keyword evidence="5 13" id="KW-0227">DNA damage</keyword>
<dbReference type="FunFam" id="2.10.109.10:FF:000001">
    <property type="entry name" value="LexA repressor"/>
    <property type="match status" value="1"/>
</dbReference>
<dbReference type="GO" id="GO:0045892">
    <property type="term" value="P:negative regulation of DNA-templated transcription"/>
    <property type="evidence" value="ECO:0007669"/>
    <property type="project" value="UniProtKB-UniRule"/>
</dbReference>
<dbReference type="PANTHER" id="PTHR33516:SF2">
    <property type="entry name" value="LEXA REPRESSOR-RELATED"/>
    <property type="match status" value="1"/>
</dbReference>
<dbReference type="GO" id="GO:0006260">
    <property type="term" value="P:DNA replication"/>
    <property type="evidence" value="ECO:0007669"/>
    <property type="project" value="UniProtKB-UniRule"/>
</dbReference>
<evidence type="ECO:0000256" key="2">
    <source>
        <dbReference type="ARBA" id="ARBA00011738"/>
    </source>
</evidence>
<protein>
    <recommendedName>
        <fullName evidence="13">LexA repressor</fullName>
        <ecNumber evidence="13">3.4.21.88</ecNumber>
    </recommendedName>
</protein>
<dbReference type="InterPro" id="IPR050077">
    <property type="entry name" value="LexA_repressor"/>
</dbReference>
<evidence type="ECO:0000256" key="10">
    <source>
        <dbReference type="ARBA" id="ARBA00023163"/>
    </source>
</evidence>
<dbReference type="AlphaFoldDB" id="A0A2M7T9L5"/>
<dbReference type="EMBL" id="PFNG01000063">
    <property type="protein sequence ID" value="PIZ41272.1"/>
    <property type="molecule type" value="Genomic_DNA"/>
</dbReference>
<dbReference type="InterPro" id="IPR036390">
    <property type="entry name" value="WH_DNA-bd_sf"/>
</dbReference>
<dbReference type="InterPro" id="IPR036286">
    <property type="entry name" value="LexA/Signal_pep-like_sf"/>
</dbReference>
<dbReference type="HAMAP" id="MF_00015">
    <property type="entry name" value="LexA"/>
    <property type="match status" value="1"/>
</dbReference>
<evidence type="ECO:0000256" key="13">
    <source>
        <dbReference type="HAMAP-Rule" id="MF_00015"/>
    </source>
</evidence>
<dbReference type="InterPro" id="IPR015927">
    <property type="entry name" value="Peptidase_S24_S26A/B/C"/>
</dbReference>
<keyword evidence="11 13" id="KW-0234">DNA repair</keyword>
<keyword evidence="12 13" id="KW-0742">SOS response</keyword>